<evidence type="ECO:0000256" key="6">
    <source>
        <dbReference type="ARBA" id="ARBA00022842"/>
    </source>
</evidence>
<accession>A0A4Y6PTH4</accession>
<evidence type="ECO:0000256" key="2">
    <source>
        <dbReference type="ARBA" id="ARBA00009997"/>
    </source>
</evidence>
<organism evidence="8 9">
    <name type="scientific">Persicimonas caeni</name>
    <dbReference type="NCBI Taxonomy" id="2292766"/>
    <lineage>
        <taxon>Bacteria</taxon>
        <taxon>Deltaproteobacteria</taxon>
        <taxon>Bradymonadales</taxon>
        <taxon>Bradymonadaceae</taxon>
        <taxon>Persicimonas</taxon>
    </lineage>
</organism>
<dbReference type="AlphaFoldDB" id="A0A4Y6PTH4"/>
<dbReference type="Proteomes" id="UP000315995">
    <property type="component" value="Chromosome"/>
</dbReference>
<evidence type="ECO:0000256" key="7">
    <source>
        <dbReference type="ARBA" id="ARBA00033711"/>
    </source>
</evidence>
<dbReference type="GO" id="GO:0000287">
    <property type="term" value="F:magnesium ion binding"/>
    <property type="evidence" value="ECO:0007669"/>
    <property type="project" value="InterPro"/>
</dbReference>
<dbReference type="GO" id="GO:0050545">
    <property type="term" value="F:sulfopyruvate decarboxylase activity"/>
    <property type="evidence" value="ECO:0007669"/>
    <property type="project" value="TreeGrafter"/>
</dbReference>
<keyword evidence="9" id="KW-1185">Reference proteome</keyword>
<dbReference type="InterPro" id="IPR036702">
    <property type="entry name" value="ComB-like_sf"/>
</dbReference>
<evidence type="ECO:0000313" key="8">
    <source>
        <dbReference type="EMBL" id="QDG51533.1"/>
    </source>
</evidence>
<evidence type="ECO:0000256" key="4">
    <source>
        <dbReference type="ARBA" id="ARBA00021948"/>
    </source>
</evidence>
<keyword evidence="6" id="KW-0460">Magnesium</keyword>
<dbReference type="PANTHER" id="PTHR37311:SF1">
    <property type="entry name" value="2-PHOSPHOSULFOLACTATE PHOSPHATASE-RELATED"/>
    <property type="match status" value="1"/>
</dbReference>
<dbReference type="EMBL" id="CP041186">
    <property type="protein sequence ID" value="QDG51533.1"/>
    <property type="molecule type" value="Genomic_DNA"/>
</dbReference>
<comment type="cofactor">
    <cofactor evidence="1">
        <name>Mg(2+)</name>
        <dbReference type="ChEBI" id="CHEBI:18420"/>
    </cofactor>
</comment>
<gene>
    <name evidence="8" type="ORF">FIV42_12490</name>
</gene>
<dbReference type="InterPro" id="IPR005238">
    <property type="entry name" value="ComB-like"/>
</dbReference>
<dbReference type="Pfam" id="PF04029">
    <property type="entry name" value="2-ph_phosp"/>
    <property type="match status" value="1"/>
</dbReference>
<dbReference type="PANTHER" id="PTHR37311">
    <property type="entry name" value="2-PHOSPHOSULFOLACTATE PHOSPHATASE-RELATED"/>
    <property type="match status" value="1"/>
</dbReference>
<dbReference type="GO" id="GO:0050532">
    <property type="term" value="F:2-phosphosulfolactate phosphatase activity"/>
    <property type="evidence" value="ECO:0007669"/>
    <property type="project" value="UniProtKB-EC"/>
</dbReference>
<dbReference type="OrthoDB" id="4913at2"/>
<proteinExistence type="inferred from homology"/>
<dbReference type="RefSeq" id="WP_141198013.1">
    <property type="nucleotide sequence ID" value="NZ_CP041186.1"/>
</dbReference>
<keyword evidence="5" id="KW-0378">Hydrolase</keyword>
<protein>
    <recommendedName>
        <fullName evidence="4">Probable 2-phosphosulfolactate phosphatase</fullName>
        <ecNumber evidence="3">3.1.3.71</ecNumber>
    </recommendedName>
</protein>
<dbReference type="EC" id="3.1.3.71" evidence="3"/>
<evidence type="ECO:0000256" key="5">
    <source>
        <dbReference type="ARBA" id="ARBA00022801"/>
    </source>
</evidence>
<comment type="catalytic activity">
    <reaction evidence="7">
        <text>(2R)-O-phospho-3-sulfolactate + H2O = (2R)-3-sulfolactate + phosphate</text>
        <dbReference type="Rhea" id="RHEA:23416"/>
        <dbReference type="ChEBI" id="CHEBI:15377"/>
        <dbReference type="ChEBI" id="CHEBI:15597"/>
        <dbReference type="ChEBI" id="CHEBI:43474"/>
        <dbReference type="ChEBI" id="CHEBI:58738"/>
        <dbReference type="EC" id="3.1.3.71"/>
    </reaction>
</comment>
<evidence type="ECO:0000256" key="1">
    <source>
        <dbReference type="ARBA" id="ARBA00001946"/>
    </source>
</evidence>
<dbReference type="Gene3D" id="3.90.1560.10">
    <property type="entry name" value="ComB-like"/>
    <property type="match status" value="1"/>
</dbReference>
<name>A0A4Y6PTH4_PERCE</name>
<accession>A0A5B8Y519</accession>
<comment type="similarity">
    <text evidence="2">Belongs to the ComB family.</text>
</comment>
<evidence type="ECO:0000256" key="3">
    <source>
        <dbReference type="ARBA" id="ARBA00012953"/>
    </source>
</evidence>
<evidence type="ECO:0000313" key="9">
    <source>
        <dbReference type="Proteomes" id="UP000315995"/>
    </source>
</evidence>
<sequence length="239" mass="26264">MTQPTIAIFQGHTPELPDADVNVVIDVIRAFTTTHVAFLHGATEVLLAGEVDEAFALKEEHPDYVLAGERDAIKIEGFDLGNSPFDCAGCELDGHGMILSTTNGVRATLHAMQHGRDGHDGVVLVTGYTNAQQTADHIHALVERGEASRINLVASNPTGDDDLACAEFIRDRILGHGEIDHDEVVRRIRACESAQKFIDPTREKFDRRDIEMAMVPRGSNFVMLVLERNGQPVVEKEDF</sequence>
<reference evidence="8 9" key="1">
    <citation type="submission" date="2019-06" db="EMBL/GenBank/DDBJ databases">
        <title>Persicimonas caeni gen. nov., sp. nov., a predatory bacterium isolated from solar saltern.</title>
        <authorList>
            <person name="Wang S."/>
        </authorList>
    </citation>
    <scope>NUCLEOTIDE SEQUENCE [LARGE SCALE GENOMIC DNA]</scope>
    <source>
        <strain evidence="8 9">YN101</strain>
    </source>
</reference>
<dbReference type="SUPFAM" id="SSF142823">
    <property type="entry name" value="ComB-like"/>
    <property type="match status" value="1"/>
</dbReference>